<evidence type="ECO:0000313" key="3">
    <source>
        <dbReference type="EMBL" id="CEM00612.1"/>
    </source>
</evidence>
<dbReference type="OrthoDB" id="2687876at2759"/>
<dbReference type="SUPFAM" id="SSF56112">
    <property type="entry name" value="Protein kinase-like (PK-like)"/>
    <property type="match status" value="1"/>
</dbReference>
<dbReference type="Proteomes" id="UP000041254">
    <property type="component" value="Unassembled WGS sequence"/>
</dbReference>
<sequence>MMKRFGHAIGLPTDVDGGSGGRKKKGLKERGDQVMTEGQLPLGEPPEASEGRPPSRTPPSAPRPSVRFGSDSPQSSQPLPTPQQPLSPYGRRLGVNLTPTPTLVPHSSPSASHESSTTGEQLESPTVNQSLPLEPVGRSHAKSARTEEQVLSEWKKMKERLFENVPQLKTAGKAVSSKDFMDCEGMNVLLAGTVFRYDSREASSAPKSLLTAPLTLTEEKGLEDVAREGDLIFKKIDRGNTQSSVPEVVVHAWLSQHARKEVSRLAPKLYGIVSTEGTEGMDHWSVSECISGGSLKLDDPKLPDMSLAEKANFCLQLLRHVEELHSLGIAHGDLSLANLLLRRQGHGYELFLNDFETAVAGLDKKGKEKRLETYLTRGKGGTPQFMAPEKNLMSSFARASREEDDTGDGGNQDGSKDLVW</sequence>
<dbReference type="EMBL" id="CDMY01000295">
    <property type="protein sequence ID" value="CEM00612.1"/>
    <property type="molecule type" value="Genomic_DNA"/>
</dbReference>
<dbReference type="VEuPathDB" id="CryptoDB:Vbra_12881"/>
<dbReference type="Gene3D" id="1.10.510.10">
    <property type="entry name" value="Transferase(Phosphotransferase) domain 1"/>
    <property type="match status" value="1"/>
</dbReference>
<dbReference type="GO" id="GO:0005524">
    <property type="term" value="F:ATP binding"/>
    <property type="evidence" value="ECO:0007669"/>
    <property type="project" value="InterPro"/>
</dbReference>
<proteinExistence type="predicted"/>
<dbReference type="GO" id="GO:0005737">
    <property type="term" value="C:cytoplasm"/>
    <property type="evidence" value="ECO:0007669"/>
    <property type="project" value="TreeGrafter"/>
</dbReference>
<dbReference type="PANTHER" id="PTHR44167">
    <property type="entry name" value="OVARIAN-SPECIFIC SERINE/THREONINE-PROTEIN KINASE LOK-RELATED"/>
    <property type="match status" value="1"/>
</dbReference>
<gene>
    <name evidence="3" type="ORF">Vbra_12881</name>
</gene>
<dbReference type="Pfam" id="PF00069">
    <property type="entry name" value="Pkinase"/>
    <property type="match status" value="1"/>
</dbReference>
<feature type="domain" description="Protein kinase" evidence="2">
    <location>
        <begin position="180"/>
        <end position="420"/>
    </location>
</feature>
<evidence type="ECO:0000256" key="1">
    <source>
        <dbReference type="SAM" id="MobiDB-lite"/>
    </source>
</evidence>
<dbReference type="InParanoid" id="A0A0G4ERU0"/>
<dbReference type="AlphaFoldDB" id="A0A0G4ERU0"/>
<evidence type="ECO:0000259" key="2">
    <source>
        <dbReference type="PROSITE" id="PS50011"/>
    </source>
</evidence>
<feature type="compositionally biased region" description="Polar residues" evidence="1">
    <location>
        <begin position="117"/>
        <end position="131"/>
    </location>
</feature>
<feature type="region of interest" description="Disordered" evidence="1">
    <location>
        <begin position="1"/>
        <end position="147"/>
    </location>
</feature>
<reference evidence="3 4" key="1">
    <citation type="submission" date="2014-11" db="EMBL/GenBank/DDBJ databases">
        <authorList>
            <person name="Zhu J."/>
            <person name="Qi W."/>
            <person name="Song R."/>
        </authorList>
    </citation>
    <scope>NUCLEOTIDE SEQUENCE [LARGE SCALE GENOMIC DNA]</scope>
</reference>
<keyword evidence="4" id="KW-1185">Reference proteome</keyword>
<feature type="region of interest" description="Disordered" evidence="1">
    <location>
        <begin position="377"/>
        <end position="420"/>
    </location>
</feature>
<name>A0A0G4ERU0_VITBC</name>
<evidence type="ECO:0000313" key="4">
    <source>
        <dbReference type="Proteomes" id="UP000041254"/>
    </source>
</evidence>
<dbReference type="InterPro" id="IPR011009">
    <property type="entry name" value="Kinase-like_dom_sf"/>
</dbReference>
<dbReference type="GO" id="GO:0005634">
    <property type="term" value="C:nucleus"/>
    <property type="evidence" value="ECO:0007669"/>
    <property type="project" value="TreeGrafter"/>
</dbReference>
<dbReference type="PANTHER" id="PTHR44167:SF24">
    <property type="entry name" value="SERINE_THREONINE-PROTEIN KINASE CHK2"/>
    <property type="match status" value="1"/>
</dbReference>
<dbReference type="InterPro" id="IPR000719">
    <property type="entry name" value="Prot_kinase_dom"/>
</dbReference>
<protein>
    <recommendedName>
        <fullName evidence="2">Protein kinase domain-containing protein</fullName>
    </recommendedName>
</protein>
<dbReference type="GO" id="GO:0044773">
    <property type="term" value="P:mitotic DNA damage checkpoint signaling"/>
    <property type="evidence" value="ECO:0007669"/>
    <property type="project" value="TreeGrafter"/>
</dbReference>
<organism evidence="3 4">
    <name type="scientific">Vitrella brassicaformis (strain CCMP3155)</name>
    <dbReference type="NCBI Taxonomy" id="1169540"/>
    <lineage>
        <taxon>Eukaryota</taxon>
        <taxon>Sar</taxon>
        <taxon>Alveolata</taxon>
        <taxon>Colpodellida</taxon>
        <taxon>Vitrellaceae</taxon>
        <taxon>Vitrella</taxon>
    </lineage>
</organism>
<dbReference type="PROSITE" id="PS50011">
    <property type="entry name" value="PROTEIN_KINASE_DOM"/>
    <property type="match status" value="1"/>
</dbReference>
<dbReference type="PhylomeDB" id="A0A0G4ERU0"/>
<accession>A0A0G4ERU0</accession>
<dbReference type="GO" id="GO:0004674">
    <property type="term" value="F:protein serine/threonine kinase activity"/>
    <property type="evidence" value="ECO:0007669"/>
    <property type="project" value="TreeGrafter"/>
</dbReference>
<feature type="compositionally biased region" description="Low complexity" evidence="1">
    <location>
        <begin position="105"/>
        <end position="116"/>
    </location>
</feature>